<proteinExistence type="predicted"/>
<dbReference type="SUPFAM" id="SSF53649">
    <property type="entry name" value="Alkaline phosphatase-like"/>
    <property type="match status" value="1"/>
</dbReference>
<protein>
    <recommendedName>
        <fullName evidence="3">Ectonucleotide pyrophosphatase/phosphodiesterase family member 4</fullName>
    </recommendedName>
</protein>
<name>A0A3P7JB54_STRVU</name>
<dbReference type="GO" id="GO:0055120">
    <property type="term" value="C:striated muscle dense body"/>
    <property type="evidence" value="ECO:0007669"/>
    <property type="project" value="TreeGrafter"/>
</dbReference>
<evidence type="ECO:0000313" key="2">
    <source>
        <dbReference type="Proteomes" id="UP000270094"/>
    </source>
</evidence>
<gene>
    <name evidence="1" type="ORF">SVUK_LOCUS17779</name>
</gene>
<evidence type="ECO:0008006" key="3">
    <source>
        <dbReference type="Google" id="ProtNLM"/>
    </source>
</evidence>
<sequence length="233" mass="26551">MDEGERPGLIMVYNMEPDNTGHKTHGPQLDEAIKSVDKSLERLIRRLKDEGFLGCVNIVIVSDHGMAEIKNRVVLDELFDVEDLIVITGVNTLIFRNDTKLTNEEIMSAMTCKGTDHIRVFNRSTVPVRFHYTESSRIGDFIVPAQRDTLTYLHREDIKPDQNGNHGFDYIEPDMHTIMFARGPSFKEGTVLPPFPNVEYMNLWTSNEIDNTIVSTASSYAPFHGKYPKHCVH</sequence>
<dbReference type="InterPro" id="IPR002591">
    <property type="entry name" value="Phosphodiest/P_Trfase"/>
</dbReference>
<dbReference type="GO" id="GO:0031674">
    <property type="term" value="C:I band"/>
    <property type="evidence" value="ECO:0007669"/>
    <property type="project" value="TreeGrafter"/>
</dbReference>
<evidence type="ECO:0000313" key="1">
    <source>
        <dbReference type="EMBL" id="VDM82781.1"/>
    </source>
</evidence>
<dbReference type="Pfam" id="PF01663">
    <property type="entry name" value="Phosphodiest"/>
    <property type="match status" value="1"/>
</dbReference>
<keyword evidence="2" id="KW-1185">Reference proteome</keyword>
<dbReference type="AlphaFoldDB" id="A0A3P7JB54"/>
<dbReference type="PANTHER" id="PTHR10151:SF114">
    <property type="entry name" value="ECTONUCLEOTIDE PYROPHOSPHATASE_PHOSPHODIESTERASE C27A7.3"/>
    <property type="match status" value="1"/>
</dbReference>
<dbReference type="PANTHER" id="PTHR10151">
    <property type="entry name" value="ECTONUCLEOTIDE PYROPHOSPHATASE/PHOSPHODIESTERASE"/>
    <property type="match status" value="1"/>
</dbReference>
<reference evidence="1 2" key="1">
    <citation type="submission" date="2018-11" db="EMBL/GenBank/DDBJ databases">
        <authorList>
            <consortium name="Pathogen Informatics"/>
        </authorList>
    </citation>
    <scope>NUCLEOTIDE SEQUENCE [LARGE SCALE GENOMIC DNA]</scope>
</reference>
<dbReference type="InterPro" id="IPR017850">
    <property type="entry name" value="Alkaline_phosphatase_core_sf"/>
</dbReference>
<dbReference type="EMBL" id="UYYB01119361">
    <property type="protein sequence ID" value="VDM82781.1"/>
    <property type="molecule type" value="Genomic_DNA"/>
</dbReference>
<dbReference type="OrthoDB" id="415411at2759"/>
<accession>A0A3P7JB54</accession>
<dbReference type="GO" id="GO:0016529">
    <property type="term" value="C:sarcoplasmic reticulum"/>
    <property type="evidence" value="ECO:0007669"/>
    <property type="project" value="TreeGrafter"/>
</dbReference>
<organism evidence="1 2">
    <name type="scientific">Strongylus vulgaris</name>
    <name type="common">Blood worm</name>
    <dbReference type="NCBI Taxonomy" id="40348"/>
    <lineage>
        <taxon>Eukaryota</taxon>
        <taxon>Metazoa</taxon>
        <taxon>Ecdysozoa</taxon>
        <taxon>Nematoda</taxon>
        <taxon>Chromadorea</taxon>
        <taxon>Rhabditida</taxon>
        <taxon>Rhabditina</taxon>
        <taxon>Rhabditomorpha</taxon>
        <taxon>Strongyloidea</taxon>
        <taxon>Strongylidae</taxon>
        <taxon>Strongylus</taxon>
    </lineage>
</organism>
<dbReference type="Gene3D" id="3.40.720.10">
    <property type="entry name" value="Alkaline Phosphatase, subunit A"/>
    <property type="match status" value="1"/>
</dbReference>
<dbReference type="Proteomes" id="UP000270094">
    <property type="component" value="Unassembled WGS sequence"/>
</dbReference>